<dbReference type="AlphaFoldDB" id="A0A9F5IFT5"/>
<evidence type="ECO:0000256" key="5">
    <source>
        <dbReference type="SAM" id="MobiDB-lite"/>
    </source>
</evidence>
<dbReference type="CTD" id="51526"/>
<keyword evidence="2" id="KW-0597">Phosphoprotein</keyword>
<dbReference type="Proteomes" id="UP000695026">
    <property type="component" value="Unplaced"/>
</dbReference>
<dbReference type="Pfam" id="PF05604">
    <property type="entry name" value="DUF776"/>
    <property type="match status" value="1"/>
</dbReference>
<dbReference type="PANTHER" id="PTHR31383">
    <property type="entry name" value="OXIDATIVE STRESS-RESPONSE SERINE-RICH PROTEIN 1"/>
    <property type="match status" value="1"/>
</dbReference>
<evidence type="ECO:0000256" key="2">
    <source>
        <dbReference type="ARBA" id="ARBA00022553"/>
    </source>
</evidence>
<dbReference type="PANTHER" id="PTHR31383:SF2">
    <property type="entry name" value="OXIDATIVE STRESS-RESPONSIVE SERINE-RICH PROTEIN 1"/>
    <property type="match status" value="1"/>
</dbReference>
<gene>
    <name evidence="7" type="primary">OSER1</name>
</gene>
<dbReference type="GeneID" id="103055968"/>
<evidence type="ECO:0000256" key="4">
    <source>
        <dbReference type="ARBA" id="ARBA00031405"/>
    </source>
</evidence>
<feature type="compositionally biased region" description="Polar residues" evidence="5">
    <location>
        <begin position="94"/>
        <end position="108"/>
    </location>
</feature>
<sequence length="283" mass="32159">MLENEENLQAAFKKLRVDSEQSTASLPVNEGASPRSFIETTDESKVKMTFGSKESWHWCLRKPLRGAVRTQRRRRSKSPVLRPPKFIHCAKQMPSCSQSVNKNPTDVSESNKDLDMPKKFFENEQASHTLEFDKTQTHFKDSEASMIGIPKSVTENCSGGGVLPTEILKVTDLSDFQSVSEQNKGNFCAYVENECQCKQWQDMNVYTFSDIQNSPQCASERTAHMQDNSQLLPSRISSSSLRSCSEQARAHVDDVTIEDLSGYMEYFLHIPKEMSHMAEMMYT</sequence>
<feature type="region of interest" description="Disordered" evidence="5">
    <location>
        <begin position="93"/>
        <end position="113"/>
    </location>
</feature>
<keyword evidence="6" id="KW-1185">Reference proteome</keyword>
<reference evidence="7" key="1">
    <citation type="submission" date="2025-08" db="UniProtKB">
        <authorList>
            <consortium name="RefSeq"/>
        </authorList>
    </citation>
    <scope>IDENTIFICATION</scope>
    <source>
        <tissue evidence="7">Liver</tissue>
    </source>
</reference>
<evidence type="ECO:0000256" key="1">
    <source>
        <dbReference type="ARBA" id="ARBA00015005"/>
    </source>
</evidence>
<proteinExistence type="predicted"/>
<dbReference type="RefSeq" id="XP_025023530.1">
    <property type="nucleotide sequence ID" value="XM_025167762.1"/>
</dbReference>
<evidence type="ECO:0000313" key="6">
    <source>
        <dbReference type="Proteomes" id="UP000695026"/>
    </source>
</evidence>
<evidence type="ECO:0000313" key="7">
    <source>
        <dbReference type="RefSeq" id="XP_025023530.1"/>
    </source>
</evidence>
<organism evidence="6 7">
    <name type="scientific">Python bivittatus</name>
    <name type="common">Burmese python</name>
    <name type="synonym">Python molurus bivittatus</name>
    <dbReference type="NCBI Taxonomy" id="176946"/>
    <lineage>
        <taxon>Eukaryota</taxon>
        <taxon>Metazoa</taxon>
        <taxon>Chordata</taxon>
        <taxon>Craniata</taxon>
        <taxon>Vertebrata</taxon>
        <taxon>Euteleostomi</taxon>
        <taxon>Lepidosauria</taxon>
        <taxon>Squamata</taxon>
        <taxon>Bifurcata</taxon>
        <taxon>Unidentata</taxon>
        <taxon>Episquamata</taxon>
        <taxon>Toxicofera</taxon>
        <taxon>Serpentes</taxon>
        <taxon>Henophidia</taxon>
        <taxon>Pythonidae</taxon>
        <taxon>Python</taxon>
    </lineage>
</organism>
<dbReference type="GO" id="GO:0070301">
    <property type="term" value="P:cellular response to hydrogen peroxide"/>
    <property type="evidence" value="ECO:0007669"/>
    <property type="project" value="TreeGrafter"/>
</dbReference>
<accession>A0A9F5IFT5</accession>
<dbReference type="InterPro" id="IPR008494">
    <property type="entry name" value="DUF776"/>
</dbReference>
<dbReference type="OMA" id="KACQCKL"/>
<protein>
    <recommendedName>
        <fullName evidence="1">Oxidative stress-responsive serine-rich protein 1</fullName>
    </recommendedName>
    <alternativeName>
        <fullName evidence="4">Oxidative stress-responsive protein 1</fullName>
    </alternativeName>
    <alternativeName>
        <fullName evidence="3">Peroxide-inducible transcript 1 protein</fullName>
    </alternativeName>
</protein>
<evidence type="ECO:0000256" key="3">
    <source>
        <dbReference type="ARBA" id="ARBA00029721"/>
    </source>
</evidence>
<name>A0A9F5IFT5_PYTBI</name>